<gene>
    <name evidence="2" type="ORF">GCM10022393_15570</name>
</gene>
<evidence type="ECO:0000313" key="3">
    <source>
        <dbReference type="Proteomes" id="UP001500459"/>
    </source>
</evidence>
<dbReference type="Pfam" id="PF00561">
    <property type="entry name" value="Abhydrolase_1"/>
    <property type="match status" value="1"/>
</dbReference>
<keyword evidence="3" id="KW-1185">Reference proteome</keyword>
<evidence type="ECO:0000259" key="1">
    <source>
        <dbReference type="Pfam" id="PF00561"/>
    </source>
</evidence>
<name>A0ABP7XGK4_9FLAO</name>
<accession>A0ABP7XGK4</accession>
<dbReference type="InterPro" id="IPR050471">
    <property type="entry name" value="AB_hydrolase"/>
</dbReference>
<dbReference type="EMBL" id="BAABCW010000005">
    <property type="protein sequence ID" value="GAA4115454.1"/>
    <property type="molecule type" value="Genomic_DNA"/>
</dbReference>
<organism evidence="2 3">
    <name type="scientific">Aquimarina addita</name>
    <dbReference type="NCBI Taxonomy" id="870485"/>
    <lineage>
        <taxon>Bacteria</taxon>
        <taxon>Pseudomonadati</taxon>
        <taxon>Bacteroidota</taxon>
        <taxon>Flavobacteriia</taxon>
        <taxon>Flavobacteriales</taxon>
        <taxon>Flavobacteriaceae</taxon>
        <taxon>Aquimarina</taxon>
    </lineage>
</organism>
<protein>
    <recommendedName>
        <fullName evidence="1">AB hydrolase-1 domain-containing protein</fullName>
    </recommendedName>
</protein>
<dbReference type="PANTHER" id="PTHR43433">
    <property type="entry name" value="HYDROLASE, ALPHA/BETA FOLD FAMILY PROTEIN"/>
    <property type="match status" value="1"/>
</dbReference>
<dbReference type="Gene3D" id="3.40.50.1820">
    <property type="entry name" value="alpha/beta hydrolase"/>
    <property type="match status" value="1"/>
</dbReference>
<dbReference type="Proteomes" id="UP001500459">
    <property type="component" value="Unassembled WGS sequence"/>
</dbReference>
<feature type="domain" description="AB hydrolase-1" evidence="1">
    <location>
        <begin position="140"/>
        <end position="370"/>
    </location>
</feature>
<dbReference type="RefSeq" id="WP_344926206.1">
    <property type="nucleotide sequence ID" value="NZ_BAABCW010000005.1"/>
</dbReference>
<dbReference type="PANTHER" id="PTHR43433:SF5">
    <property type="entry name" value="AB HYDROLASE-1 DOMAIN-CONTAINING PROTEIN"/>
    <property type="match status" value="1"/>
</dbReference>
<dbReference type="SUPFAM" id="SSF53474">
    <property type="entry name" value="alpha/beta-Hydrolases"/>
    <property type="match status" value="1"/>
</dbReference>
<comment type="caution">
    <text evidence="2">The sequence shown here is derived from an EMBL/GenBank/DDBJ whole genome shotgun (WGS) entry which is preliminary data.</text>
</comment>
<proteinExistence type="predicted"/>
<sequence length="392" mass="45188">MLTTTEQIEISDFLVNIKPLLKQRSKQIRILKEDELDSQGFYTKLDKVFKELEIYDYINFIKSKPNDFDLYEEIVNTFCGGYFAKLGALDISSLKMSLMNYGNNFDHLINRIKTQNLTSFDGAVLNVSSYGNIDNNPIIIVLPTGLPMLIMKSWIEILANKYFVITWETRGMSKSSITKKLNIQAQLEDLKHIIKFFNLDQVHLFGVCHGANLVLHACNEIKSKIISASLWHGDYNWNDDNKLTYIQQNMKRLLEMSDGYIDTSDLKSLMTNPKSISKLSTDYPIQMLPHIMYPYITNQVFSNFIALSRDVLYRDLKQIVDKVSQNVLIVTSSKDNTAHPAGSNLLHSCLKKSEFHDRQEGSHISFFEAPKELYSLFSNFYKSNFASIRMTR</sequence>
<reference evidence="3" key="1">
    <citation type="journal article" date="2019" name="Int. J. Syst. Evol. Microbiol.">
        <title>The Global Catalogue of Microorganisms (GCM) 10K type strain sequencing project: providing services to taxonomists for standard genome sequencing and annotation.</title>
        <authorList>
            <consortium name="The Broad Institute Genomics Platform"/>
            <consortium name="The Broad Institute Genome Sequencing Center for Infectious Disease"/>
            <person name="Wu L."/>
            <person name="Ma J."/>
        </authorList>
    </citation>
    <scope>NUCLEOTIDE SEQUENCE [LARGE SCALE GENOMIC DNA]</scope>
    <source>
        <strain evidence="3">JCM 17106</strain>
    </source>
</reference>
<dbReference type="InterPro" id="IPR000073">
    <property type="entry name" value="AB_hydrolase_1"/>
</dbReference>
<dbReference type="InterPro" id="IPR029058">
    <property type="entry name" value="AB_hydrolase_fold"/>
</dbReference>
<evidence type="ECO:0000313" key="2">
    <source>
        <dbReference type="EMBL" id="GAA4115454.1"/>
    </source>
</evidence>